<evidence type="ECO:0000259" key="8">
    <source>
        <dbReference type="PROSITE" id="PS51101"/>
    </source>
</evidence>
<evidence type="ECO:0000256" key="1">
    <source>
        <dbReference type="ARBA" id="ARBA00004496"/>
    </source>
</evidence>
<protein>
    <recommendedName>
        <fullName evidence="8">PTS EIIB type-4 domain-containing protein</fullName>
    </recommendedName>
</protein>
<organism evidence="9 10">
    <name type="scientific">Terribacillus saccharophilus</name>
    <dbReference type="NCBI Taxonomy" id="361277"/>
    <lineage>
        <taxon>Bacteria</taxon>
        <taxon>Bacillati</taxon>
        <taxon>Bacillota</taxon>
        <taxon>Bacilli</taxon>
        <taxon>Bacillales</taxon>
        <taxon>Bacillaceae</taxon>
        <taxon>Terribacillus</taxon>
    </lineage>
</organism>
<dbReference type="InterPro" id="IPR036667">
    <property type="entry name" value="PTS_IIB_sorbose-sp_sf"/>
</dbReference>
<evidence type="ECO:0000256" key="2">
    <source>
        <dbReference type="ARBA" id="ARBA00022448"/>
    </source>
</evidence>
<sequence length="156" mass="17321">MIKLVRIDDRLLHGQVAFAWSRHLDVNTVIIANDLAANDPLKKMTLNLAKAPGSTLYIKTVTETIEILPKLEDPKFKALILVDNSKDALALVESYNGIKSINLGGMRMAEGKKLISRAIAVDENDKENLNEIISRGIEVEIRQVPTDSKKLFESVV</sequence>
<name>A0ABX4GWH7_9BACI</name>
<keyword evidence="2" id="KW-0813">Transport</keyword>
<evidence type="ECO:0000256" key="4">
    <source>
        <dbReference type="ARBA" id="ARBA00022597"/>
    </source>
</evidence>
<dbReference type="InterPro" id="IPR004720">
    <property type="entry name" value="PTS_IIB_sorbose-sp"/>
</dbReference>
<proteinExistence type="predicted"/>
<keyword evidence="3" id="KW-0963">Cytoplasm</keyword>
<evidence type="ECO:0000256" key="7">
    <source>
        <dbReference type="ARBA" id="ARBA00022777"/>
    </source>
</evidence>
<dbReference type="PROSITE" id="PS51101">
    <property type="entry name" value="PTS_EIIB_TYPE_4"/>
    <property type="match status" value="1"/>
</dbReference>
<evidence type="ECO:0000313" key="9">
    <source>
        <dbReference type="EMBL" id="PAD99233.1"/>
    </source>
</evidence>
<dbReference type="Proteomes" id="UP000216852">
    <property type="component" value="Unassembled WGS sequence"/>
</dbReference>
<dbReference type="Pfam" id="PF03830">
    <property type="entry name" value="PTSIIB_sorb"/>
    <property type="match status" value="1"/>
</dbReference>
<keyword evidence="6" id="KW-0598">Phosphotransferase system</keyword>
<keyword evidence="10" id="KW-1185">Reference proteome</keyword>
<comment type="caution">
    <text evidence="9">The sequence shown here is derived from an EMBL/GenBank/DDBJ whole genome shotgun (WGS) entry which is preliminary data.</text>
</comment>
<feature type="domain" description="PTS EIIB type-4" evidence="8">
    <location>
        <begin position="1"/>
        <end position="156"/>
    </location>
</feature>
<comment type="subcellular location">
    <subcellularLocation>
        <location evidence="1">Cytoplasm</location>
    </subcellularLocation>
</comment>
<accession>A0ABX4GWH7</accession>
<reference evidence="9 10" key="1">
    <citation type="submission" date="2017-07" db="EMBL/GenBank/DDBJ databases">
        <title>Isolation and whole genome analysis of endospore-forming bacteria from heroin.</title>
        <authorList>
            <person name="Kalinowski J."/>
            <person name="Ahrens B."/>
            <person name="Al-Dilaimi A."/>
            <person name="Winkler A."/>
            <person name="Wibberg D."/>
            <person name="Schleenbecker U."/>
            <person name="Ruckert C."/>
            <person name="Wolfel R."/>
            <person name="Grass G."/>
        </authorList>
    </citation>
    <scope>NUCLEOTIDE SEQUENCE [LARGE SCALE GENOMIC DNA]</scope>
    <source>
        <strain evidence="9 10">7517-1</strain>
    </source>
</reference>
<evidence type="ECO:0000256" key="6">
    <source>
        <dbReference type="ARBA" id="ARBA00022683"/>
    </source>
</evidence>
<dbReference type="Gene3D" id="3.40.35.10">
    <property type="entry name" value="Phosphotransferase system, sorbose subfamily IIB component"/>
    <property type="match status" value="1"/>
</dbReference>
<evidence type="ECO:0000256" key="5">
    <source>
        <dbReference type="ARBA" id="ARBA00022679"/>
    </source>
</evidence>
<evidence type="ECO:0000256" key="3">
    <source>
        <dbReference type="ARBA" id="ARBA00022490"/>
    </source>
</evidence>
<evidence type="ECO:0000313" key="10">
    <source>
        <dbReference type="Proteomes" id="UP000216852"/>
    </source>
</evidence>
<keyword evidence="5" id="KW-0808">Transferase</keyword>
<keyword evidence="4" id="KW-0762">Sugar transport</keyword>
<keyword evidence="7" id="KW-0418">Kinase</keyword>
<dbReference type="SUPFAM" id="SSF52728">
    <property type="entry name" value="PTS IIb component"/>
    <property type="match status" value="1"/>
</dbReference>
<dbReference type="EMBL" id="NPBJ01000023">
    <property type="protein sequence ID" value="PAD99233.1"/>
    <property type="molecule type" value="Genomic_DNA"/>
</dbReference>
<gene>
    <name evidence="9" type="ORF">CHH48_12230</name>
</gene>
<dbReference type="RefSeq" id="WP_095219434.1">
    <property type="nucleotide sequence ID" value="NZ_JBIVTN010000006.1"/>
</dbReference>